<dbReference type="InterPro" id="IPR035905">
    <property type="entry name" value="Barstar-like_sf"/>
</dbReference>
<sequence>MKKQIVISGSRIEDIPSFYQEINRVFMQSEDWKISDSLDAFSDMLYGGYGEIQGGEHADLIWRDFEKSKKALGYNVTRDYYAQKLQPDSPFSRETFEEKLAALEQGTGQTYFDIILSIIGEHPNINLVAE</sequence>
<dbReference type="STRING" id="659014.SAMN04487996_111319"/>
<organism evidence="1 2">
    <name type="scientific">Dyadobacter soli</name>
    <dbReference type="NCBI Taxonomy" id="659014"/>
    <lineage>
        <taxon>Bacteria</taxon>
        <taxon>Pseudomonadati</taxon>
        <taxon>Bacteroidota</taxon>
        <taxon>Cytophagia</taxon>
        <taxon>Cytophagales</taxon>
        <taxon>Spirosomataceae</taxon>
        <taxon>Dyadobacter</taxon>
    </lineage>
</organism>
<evidence type="ECO:0000313" key="2">
    <source>
        <dbReference type="Proteomes" id="UP000198748"/>
    </source>
</evidence>
<dbReference type="EMBL" id="FNAN01000011">
    <property type="protein sequence ID" value="SDF62860.1"/>
    <property type="molecule type" value="Genomic_DNA"/>
</dbReference>
<dbReference type="RefSeq" id="WP_090153718.1">
    <property type="nucleotide sequence ID" value="NZ_FNAN01000011.1"/>
</dbReference>
<evidence type="ECO:0000313" key="1">
    <source>
        <dbReference type="EMBL" id="SDF62860.1"/>
    </source>
</evidence>
<keyword evidence="2" id="KW-1185">Reference proteome</keyword>
<dbReference type="Proteomes" id="UP000198748">
    <property type="component" value="Unassembled WGS sequence"/>
</dbReference>
<dbReference type="Gene3D" id="3.30.370.10">
    <property type="entry name" value="Barstar-like"/>
    <property type="match status" value="1"/>
</dbReference>
<gene>
    <name evidence="1" type="ORF">SAMN04487996_111319</name>
</gene>
<proteinExistence type="predicted"/>
<name>A0A1G7MP13_9BACT</name>
<accession>A0A1G7MP13</accession>
<protein>
    <submittedName>
        <fullName evidence="1">Uncharacterized protein</fullName>
    </submittedName>
</protein>
<dbReference type="OrthoDB" id="4793808at2"/>
<dbReference type="AlphaFoldDB" id="A0A1G7MP13"/>
<dbReference type="SUPFAM" id="SSF52038">
    <property type="entry name" value="Barstar-related"/>
    <property type="match status" value="1"/>
</dbReference>
<reference evidence="2" key="1">
    <citation type="submission" date="2016-10" db="EMBL/GenBank/DDBJ databases">
        <authorList>
            <person name="Varghese N."/>
            <person name="Submissions S."/>
        </authorList>
    </citation>
    <scope>NUCLEOTIDE SEQUENCE [LARGE SCALE GENOMIC DNA]</scope>
    <source>
        <strain evidence="2">DSM 25329</strain>
    </source>
</reference>